<evidence type="ECO:0000256" key="1">
    <source>
        <dbReference type="SAM" id="MobiDB-lite"/>
    </source>
</evidence>
<dbReference type="AlphaFoldDB" id="A0A0A9BIU0"/>
<reference evidence="2" key="1">
    <citation type="submission" date="2014-09" db="EMBL/GenBank/DDBJ databases">
        <authorList>
            <person name="Magalhaes I.L.F."/>
            <person name="Oliveira U."/>
            <person name="Santos F.R."/>
            <person name="Vidigal T.H.D.A."/>
            <person name="Brescovit A.D."/>
            <person name="Santos A.J."/>
        </authorList>
    </citation>
    <scope>NUCLEOTIDE SEQUENCE</scope>
    <source>
        <tissue evidence="2">Shoot tissue taken approximately 20 cm above the soil surface</tissue>
    </source>
</reference>
<reference evidence="2" key="2">
    <citation type="journal article" date="2015" name="Data Brief">
        <title>Shoot transcriptome of the giant reed, Arundo donax.</title>
        <authorList>
            <person name="Barrero R.A."/>
            <person name="Guerrero F.D."/>
            <person name="Moolhuijzen P."/>
            <person name="Goolsby J.A."/>
            <person name="Tidwell J."/>
            <person name="Bellgard S.E."/>
            <person name="Bellgard M.I."/>
        </authorList>
    </citation>
    <scope>NUCLEOTIDE SEQUENCE</scope>
    <source>
        <tissue evidence="2">Shoot tissue taken approximately 20 cm above the soil surface</tissue>
    </source>
</reference>
<feature type="region of interest" description="Disordered" evidence="1">
    <location>
        <begin position="1"/>
        <end position="23"/>
    </location>
</feature>
<sequence>MHRQARIHSRSMLLTHKRSKISM</sequence>
<dbReference type="EMBL" id="GBRH01233991">
    <property type="protein sequence ID" value="JAD63904.1"/>
    <property type="molecule type" value="Transcribed_RNA"/>
</dbReference>
<accession>A0A0A9BIU0</accession>
<name>A0A0A9BIU0_ARUDO</name>
<protein>
    <submittedName>
        <fullName evidence="2">Uncharacterized protein</fullName>
    </submittedName>
</protein>
<organism evidence="2">
    <name type="scientific">Arundo donax</name>
    <name type="common">Giant reed</name>
    <name type="synonym">Donax arundinaceus</name>
    <dbReference type="NCBI Taxonomy" id="35708"/>
    <lineage>
        <taxon>Eukaryota</taxon>
        <taxon>Viridiplantae</taxon>
        <taxon>Streptophyta</taxon>
        <taxon>Embryophyta</taxon>
        <taxon>Tracheophyta</taxon>
        <taxon>Spermatophyta</taxon>
        <taxon>Magnoliopsida</taxon>
        <taxon>Liliopsida</taxon>
        <taxon>Poales</taxon>
        <taxon>Poaceae</taxon>
        <taxon>PACMAD clade</taxon>
        <taxon>Arundinoideae</taxon>
        <taxon>Arundineae</taxon>
        <taxon>Arundo</taxon>
    </lineage>
</organism>
<evidence type="ECO:0000313" key="2">
    <source>
        <dbReference type="EMBL" id="JAD63904.1"/>
    </source>
</evidence>
<proteinExistence type="predicted"/>